<dbReference type="GO" id="GO:0016491">
    <property type="term" value="F:oxidoreductase activity"/>
    <property type="evidence" value="ECO:0007669"/>
    <property type="project" value="UniProtKB-KW"/>
</dbReference>
<evidence type="ECO:0000256" key="4">
    <source>
        <dbReference type="ARBA" id="ARBA00023002"/>
    </source>
</evidence>
<dbReference type="Pfam" id="PF00890">
    <property type="entry name" value="FAD_binding_2"/>
    <property type="match status" value="2"/>
</dbReference>
<dbReference type="STRING" id="999627.SAMN05216236_11254"/>
<keyword evidence="2" id="KW-0285">Flavoprotein</keyword>
<reference evidence="6 7" key="1">
    <citation type="submission" date="2016-10" db="EMBL/GenBank/DDBJ databases">
        <authorList>
            <person name="de Groot N.N."/>
        </authorList>
    </citation>
    <scope>NUCLEOTIDE SEQUENCE [LARGE SCALE GENOMIC DNA]</scope>
    <source>
        <strain evidence="6 7">CGMCC 1.10959</strain>
    </source>
</reference>
<dbReference type="PANTHER" id="PTHR43400">
    <property type="entry name" value="FUMARATE REDUCTASE"/>
    <property type="match status" value="1"/>
</dbReference>
<evidence type="ECO:0000256" key="3">
    <source>
        <dbReference type="ARBA" id="ARBA00022827"/>
    </source>
</evidence>
<proteinExistence type="predicted"/>
<organism evidence="6 7">
    <name type="scientific">Sedimentitalea nanhaiensis</name>
    <dbReference type="NCBI Taxonomy" id="999627"/>
    <lineage>
        <taxon>Bacteria</taxon>
        <taxon>Pseudomonadati</taxon>
        <taxon>Pseudomonadota</taxon>
        <taxon>Alphaproteobacteria</taxon>
        <taxon>Rhodobacterales</taxon>
        <taxon>Paracoccaceae</taxon>
        <taxon>Sedimentitalea</taxon>
    </lineage>
</organism>
<dbReference type="Gene3D" id="3.50.50.60">
    <property type="entry name" value="FAD/NAD(P)-binding domain"/>
    <property type="match status" value="2"/>
</dbReference>
<accession>A0A1I7BUX9</accession>
<evidence type="ECO:0000256" key="2">
    <source>
        <dbReference type="ARBA" id="ARBA00022630"/>
    </source>
</evidence>
<feature type="domain" description="FAD-dependent oxidoreductase 2 FAD-binding" evidence="5">
    <location>
        <begin position="118"/>
        <end position="154"/>
    </location>
</feature>
<keyword evidence="4" id="KW-0560">Oxidoreductase</keyword>
<protein>
    <submittedName>
        <fullName evidence="6">FAD binding domain-containing protein</fullName>
    </submittedName>
</protein>
<dbReference type="AlphaFoldDB" id="A0A1I7BUX9"/>
<dbReference type="PANTHER" id="PTHR43400:SF7">
    <property type="entry name" value="FAD-DEPENDENT OXIDOREDUCTASE 2 FAD BINDING DOMAIN-CONTAINING PROTEIN"/>
    <property type="match status" value="1"/>
</dbReference>
<dbReference type="SUPFAM" id="SSF51905">
    <property type="entry name" value="FAD/NAD(P)-binding domain"/>
    <property type="match status" value="1"/>
</dbReference>
<evidence type="ECO:0000313" key="7">
    <source>
        <dbReference type="Proteomes" id="UP000182466"/>
    </source>
</evidence>
<dbReference type="InterPro" id="IPR003953">
    <property type="entry name" value="FAD-dep_OxRdtase_2_FAD-bd"/>
</dbReference>
<dbReference type="Proteomes" id="UP000182466">
    <property type="component" value="Unassembled WGS sequence"/>
</dbReference>
<name>A0A1I7BUX9_9RHOB</name>
<dbReference type="InterPro" id="IPR036188">
    <property type="entry name" value="FAD/NAD-bd_sf"/>
</dbReference>
<feature type="domain" description="FAD-dependent oxidoreductase 2 FAD-binding" evidence="5">
    <location>
        <begin position="15"/>
        <end position="112"/>
    </location>
</feature>
<evidence type="ECO:0000313" key="6">
    <source>
        <dbReference type="EMBL" id="SFT90977.1"/>
    </source>
</evidence>
<gene>
    <name evidence="6" type="ORF">SAMN05216236_11254</name>
</gene>
<dbReference type="InterPro" id="IPR050315">
    <property type="entry name" value="FAD-oxidoreductase_2"/>
</dbReference>
<sequence length="206" mass="20832">MAKDEPATEFDAEFDVLIVGAGGCGLVAAIAADAAGASVAVVEKQSRLSGNTALSSGSIPGAGTRLQAEVRIKDSPKRFAEDVLRVSGPHDAEHLAARPTALSAELVEWLIDEAHVSLTQGGLAVDTHAHVLRTDGTPIIGLFAGGGAATGISGRRGSDGYVSGNGLLSALGLGLIAGREAASHAADQRAASKTKLHHNVQQGEMT</sequence>
<evidence type="ECO:0000256" key="1">
    <source>
        <dbReference type="ARBA" id="ARBA00001974"/>
    </source>
</evidence>
<dbReference type="PRINTS" id="PR00411">
    <property type="entry name" value="PNDRDTASEI"/>
</dbReference>
<keyword evidence="3" id="KW-0274">FAD</keyword>
<dbReference type="EMBL" id="FPAW01000012">
    <property type="protein sequence ID" value="SFT90977.1"/>
    <property type="molecule type" value="Genomic_DNA"/>
</dbReference>
<evidence type="ECO:0000259" key="5">
    <source>
        <dbReference type="Pfam" id="PF00890"/>
    </source>
</evidence>
<comment type="cofactor">
    <cofactor evidence="1">
        <name>FAD</name>
        <dbReference type="ChEBI" id="CHEBI:57692"/>
    </cofactor>
</comment>
<keyword evidence="7" id="KW-1185">Reference proteome</keyword>